<keyword evidence="2" id="KW-0812">Transmembrane</keyword>
<reference evidence="4 5" key="1">
    <citation type="submission" date="2019-10" db="EMBL/GenBank/DDBJ databases">
        <title>Assembly and Annotation for the nematode Trichostrongylus colubriformis.</title>
        <authorList>
            <person name="Martin J."/>
        </authorList>
    </citation>
    <scope>NUCLEOTIDE SEQUENCE [LARGE SCALE GENOMIC DNA]</scope>
    <source>
        <strain evidence="4">G859</strain>
        <tissue evidence="4">Whole worm</tissue>
    </source>
</reference>
<organism evidence="4 5">
    <name type="scientific">Trichostrongylus colubriformis</name>
    <name type="common">Black scour worm</name>
    <dbReference type="NCBI Taxonomy" id="6319"/>
    <lineage>
        <taxon>Eukaryota</taxon>
        <taxon>Metazoa</taxon>
        <taxon>Ecdysozoa</taxon>
        <taxon>Nematoda</taxon>
        <taxon>Chromadorea</taxon>
        <taxon>Rhabditida</taxon>
        <taxon>Rhabditina</taxon>
        <taxon>Rhabditomorpha</taxon>
        <taxon>Strongyloidea</taxon>
        <taxon>Trichostrongylidae</taxon>
        <taxon>Trichostrongylus</taxon>
    </lineage>
</organism>
<feature type="signal peptide" evidence="3">
    <location>
        <begin position="1"/>
        <end position="15"/>
    </location>
</feature>
<feature type="chain" id="PRO_5043049668" evidence="3">
    <location>
        <begin position="16"/>
        <end position="193"/>
    </location>
</feature>
<keyword evidence="2" id="KW-1133">Transmembrane helix</keyword>
<evidence type="ECO:0000256" key="2">
    <source>
        <dbReference type="SAM" id="Phobius"/>
    </source>
</evidence>
<sequence>MLVLTILAVWHVAESGKLQSEVVNVRLLDSNKKLLLTAHFLITENLEEFYGLARKQEINFTCITYRGFNLRGDFTFEAFGLTKERENFRVEFTDCPLPLSPSEYKDAKERGKGTPPPPPPEEEEESHFFVRVLVLLVVLVVLLTTLSAMMYYMKTLQRAQQIEEEKARIKTGTTESEVSSSLMYCLQLGYLRR</sequence>
<dbReference type="Proteomes" id="UP001331761">
    <property type="component" value="Unassembled WGS sequence"/>
</dbReference>
<gene>
    <name evidence="4" type="ORF">GCK32_015356</name>
</gene>
<keyword evidence="3" id="KW-0732">Signal</keyword>
<dbReference type="EMBL" id="WIXE01004945">
    <property type="protein sequence ID" value="KAK5982578.1"/>
    <property type="molecule type" value="Genomic_DNA"/>
</dbReference>
<feature type="region of interest" description="Disordered" evidence="1">
    <location>
        <begin position="100"/>
        <end position="123"/>
    </location>
</feature>
<comment type="caution">
    <text evidence="4">The sequence shown here is derived from an EMBL/GenBank/DDBJ whole genome shotgun (WGS) entry which is preliminary data.</text>
</comment>
<proteinExistence type="predicted"/>
<evidence type="ECO:0000256" key="1">
    <source>
        <dbReference type="SAM" id="MobiDB-lite"/>
    </source>
</evidence>
<protein>
    <submittedName>
        <fullName evidence="4">Uncharacterized protein</fullName>
    </submittedName>
</protein>
<evidence type="ECO:0000313" key="4">
    <source>
        <dbReference type="EMBL" id="KAK5982578.1"/>
    </source>
</evidence>
<feature type="transmembrane region" description="Helical" evidence="2">
    <location>
        <begin position="128"/>
        <end position="152"/>
    </location>
</feature>
<feature type="compositionally biased region" description="Basic and acidic residues" evidence="1">
    <location>
        <begin position="103"/>
        <end position="112"/>
    </location>
</feature>
<keyword evidence="2" id="KW-0472">Membrane</keyword>
<accession>A0AAN8IT81</accession>
<name>A0AAN8IT81_TRICO</name>
<evidence type="ECO:0000313" key="5">
    <source>
        <dbReference type="Proteomes" id="UP001331761"/>
    </source>
</evidence>
<evidence type="ECO:0000256" key="3">
    <source>
        <dbReference type="SAM" id="SignalP"/>
    </source>
</evidence>
<keyword evidence="5" id="KW-1185">Reference proteome</keyword>
<dbReference type="AlphaFoldDB" id="A0AAN8IT81"/>